<evidence type="ECO:0000256" key="12">
    <source>
        <dbReference type="ARBA" id="ARBA00025337"/>
    </source>
</evidence>
<feature type="compositionally biased region" description="Basic and acidic residues" evidence="14">
    <location>
        <begin position="108"/>
        <end position="121"/>
    </location>
</feature>
<keyword evidence="8" id="KW-0653">Protein transport</keyword>
<dbReference type="PANTHER" id="PTHR43134">
    <property type="entry name" value="SIGNAL RECOGNITION PARTICLE RECEPTOR SUBUNIT ALPHA"/>
    <property type="match status" value="1"/>
</dbReference>
<dbReference type="GO" id="GO:0005047">
    <property type="term" value="F:signal recognition particle binding"/>
    <property type="evidence" value="ECO:0007669"/>
    <property type="project" value="TreeGrafter"/>
</dbReference>
<evidence type="ECO:0000256" key="8">
    <source>
        <dbReference type="ARBA" id="ARBA00022927"/>
    </source>
</evidence>
<keyword evidence="9" id="KW-0342">GTP-binding</keyword>
<keyword evidence="17" id="KW-0966">Cell projection</keyword>
<feature type="domain" description="AAA+ ATPase" evidence="15">
    <location>
        <begin position="290"/>
        <end position="446"/>
    </location>
</feature>
<dbReference type="GO" id="GO:0005525">
    <property type="term" value="F:GTP binding"/>
    <property type="evidence" value="ECO:0007669"/>
    <property type="project" value="UniProtKB-UniRule"/>
</dbReference>
<evidence type="ECO:0000256" key="2">
    <source>
        <dbReference type="ARBA" id="ARBA00008531"/>
    </source>
</evidence>
<feature type="compositionally biased region" description="Basic and acidic residues" evidence="14">
    <location>
        <begin position="70"/>
        <end position="90"/>
    </location>
</feature>
<reference evidence="17 18" key="1">
    <citation type="submission" date="2019-11" db="EMBL/GenBank/DDBJ databases">
        <authorList>
            <person name="Zhang J."/>
            <person name="Sun C."/>
        </authorList>
    </citation>
    <scope>NUCLEOTIDE SEQUENCE [LARGE SCALE GENOMIC DNA]</scope>
    <source>
        <strain evidence="18">sp2</strain>
    </source>
</reference>
<evidence type="ECO:0000313" key="18">
    <source>
        <dbReference type="Proteomes" id="UP000427716"/>
    </source>
</evidence>
<dbReference type="SMART" id="SM00962">
    <property type="entry name" value="SRP54"/>
    <property type="match status" value="1"/>
</dbReference>
<evidence type="ECO:0000256" key="10">
    <source>
        <dbReference type="ARBA" id="ARBA00023136"/>
    </source>
</evidence>
<keyword evidence="4" id="KW-0813">Transport</keyword>
<evidence type="ECO:0000256" key="11">
    <source>
        <dbReference type="ARBA" id="ARBA00023225"/>
    </source>
</evidence>
<comment type="subcellular location">
    <subcellularLocation>
        <location evidence="1">Cell membrane</location>
        <topology evidence="1">Peripheral membrane protein</topology>
        <orientation evidence="1">Cytoplasmic side</orientation>
    </subcellularLocation>
</comment>
<dbReference type="Pfam" id="PF00448">
    <property type="entry name" value="SRP54"/>
    <property type="match status" value="1"/>
</dbReference>
<sequence>MKIKRIIASDMREAMRQVRRVFGDEAVILSNKPVSGGVEVIAAMDFDEKAIQLAAAQQSASRIAGASERPVARTERTRPEHAPRPARPTEPEPAEAADSAPKTTAEMLAERSRKAEADQVADRAAGQAAESNAGDEAVAAAAGDKSDDDRAAFSEALAAWSEQLAGASDEPAAVDEPVARSAKRTPSYWDWLVEEQGEAEGRLSTLTEEVAQLRDLFERQLSVMEWHRFSQAHPAEVSTVQRLQDIGLPTGLARELGRAAARAQPERAFVEALKMLGEQLEHRAEDPVEAGGVYAFVGPTGVGKTTTLAKLAARSVLHRGRDSVALISTDRFRIGAQEQLRNYARILNVPLHIARDETHLAQLLEAVSDKHLVLIDTSGMSQRDFRMMQKLEALMGAGEAVKLLLVLSANAQYPALEDVKKRFAGLPLHGTVLTKLDETVLLGGGLAALVRPLAGADGEPHRLPLVCAGVGQRVPEDLWFPKAADLIKQALEMGQSQLEHTDRDDPLWMLNQAG</sequence>
<dbReference type="SMART" id="SM00382">
    <property type="entry name" value="AAA"/>
    <property type="match status" value="1"/>
</dbReference>
<dbReference type="RefSeq" id="WP_156227926.1">
    <property type="nucleotide sequence ID" value="NZ_CP046415.1"/>
</dbReference>
<keyword evidence="10" id="KW-0472">Membrane</keyword>
<dbReference type="InterPro" id="IPR047040">
    <property type="entry name" value="FlhF__GTPase_dom"/>
</dbReference>
<keyword evidence="7" id="KW-1005">Bacterial flagellum biogenesis</keyword>
<comment type="function">
    <text evidence="12">Necessary for flagellar biosynthesis. May be involved in translocation of the flagellum.</text>
</comment>
<evidence type="ECO:0000256" key="7">
    <source>
        <dbReference type="ARBA" id="ARBA00022795"/>
    </source>
</evidence>
<gene>
    <name evidence="17" type="primary">flhF</name>
    <name evidence="17" type="ORF">GM160_02685</name>
</gene>
<feature type="compositionally biased region" description="Low complexity" evidence="14">
    <location>
        <begin position="128"/>
        <end position="143"/>
    </location>
</feature>
<evidence type="ECO:0000256" key="3">
    <source>
        <dbReference type="ARBA" id="ARBA00014919"/>
    </source>
</evidence>
<dbReference type="Gene3D" id="3.40.50.300">
    <property type="entry name" value="P-loop containing nucleotide triphosphate hydrolases"/>
    <property type="match status" value="1"/>
</dbReference>
<dbReference type="KEGG" id="ghl:GM160_02685"/>
<dbReference type="EMBL" id="CP046415">
    <property type="protein sequence ID" value="QGT77890.1"/>
    <property type="molecule type" value="Genomic_DNA"/>
</dbReference>
<dbReference type="Proteomes" id="UP000427716">
    <property type="component" value="Chromosome"/>
</dbReference>
<dbReference type="InterPro" id="IPR003593">
    <property type="entry name" value="AAA+_ATPase"/>
</dbReference>
<dbReference type="GO" id="GO:0003924">
    <property type="term" value="F:GTPase activity"/>
    <property type="evidence" value="ECO:0007669"/>
    <property type="project" value="UniProtKB-UniRule"/>
</dbReference>
<evidence type="ECO:0000259" key="15">
    <source>
        <dbReference type="SMART" id="SM00382"/>
    </source>
</evidence>
<evidence type="ECO:0000256" key="1">
    <source>
        <dbReference type="ARBA" id="ARBA00004413"/>
    </source>
</evidence>
<dbReference type="GO" id="GO:0015031">
    <property type="term" value="P:protein transport"/>
    <property type="evidence" value="ECO:0007669"/>
    <property type="project" value="UniProtKB-KW"/>
</dbReference>
<dbReference type="InterPro" id="IPR027417">
    <property type="entry name" value="P-loop_NTPase"/>
</dbReference>
<evidence type="ECO:0000259" key="16">
    <source>
        <dbReference type="SMART" id="SM00962"/>
    </source>
</evidence>
<dbReference type="AlphaFoldDB" id="A0A6I6CX25"/>
<dbReference type="Gene3D" id="1.20.120.1380">
    <property type="entry name" value="Flagellar FlhF biosynthesis protein, N domain"/>
    <property type="match status" value="1"/>
</dbReference>
<evidence type="ECO:0000256" key="14">
    <source>
        <dbReference type="SAM" id="MobiDB-lite"/>
    </source>
</evidence>
<dbReference type="InterPro" id="IPR020006">
    <property type="entry name" value="FlhF"/>
</dbReference>
<evidence type="ECO:0000256" key="6">
    <source>
        <dbReference type="ARBA" id="ARBA00022741"/>
    </source>
</evidence>
<feature type="region of interest" description="Disordered" evidence="14">
    <location>
        <begin position="60"/>
        <end position="146"/>
    </location>
</feature>
<keyword evidence="6" id="KW-0547">Nucleotide-binding</keyword>
<name>A0A6I6CX25_9GAMM</name>
<evidence type="ECO:0000256" key="13">
    <source>
        <dbReference type="NCBIfam" id="TIGR03499"/>
    </source>
</evidence>
<dbReference type="SUPFAM" id="SSF52540">
    <property type="entry name" value="P-loop containing nucleoside triphosphate hydrolases"/>
    <property type="match status" value="1"/>
</dbReference>
<keyword evidence="5" id="KW-1003">Cell membrane</keyword>
<keyword evidence="17" id="KW-0969">Cilium</keyword>
<keyword evidence="11" id="KW-1006">Bacterial flagellum protein export</keyword>
<keyword evidence="17" id="KW-0282">Flagellum</keyword>
<dbReference type="GO" id="GO:0006614">
    <property type="term" value="P:SRP-dependent cotranslational protein targeting to membrane"/>
    <property type="evidence" value="ECO:0007669"/>
    <property type="project" value="UniProtKB-UniRule"/>
</dbReference>
<dbReference type="InterPro" id="IPR000897">
    <property type="entry name" value="SRP54_GTPase_dom"/>
</dbReference>
<evidence type="ECO:0000256" key="5">
    <source>
        <dbReference type="ARBA" id="ARBA00022475"/>
    </source>
</evidence>
<dbReference type="NCBIfam" id="TIGR03499">
    <property type="entry name" value="FlhF"/>
    <property type="match status" value="1"/>
</dbReference>
<evidence type="ECO:0000256" key="4">
    <source>
        <dbReference type="ARBA" id="ARBA00022448"/>
    </source>
</evidence>
<keyword evidence="18" id="KW-1185">Reference proteome</keyword>
<protein>
    <recommendedName>
        <fullName evidence="3 13">Flagellar biosynthesis protein FlhF</fullName>
    </recommendedName>
</protein>
<accession>A0A6I6CX25</accession>
<proteinExistence type="inferred from homology"/>
<dbReference type="CDD" id="cd17873">
    <property type="entry name" value="FlhF"/>
    <property type="match status" value="1"/>
</dbReference>
<evidence type="ECO:0000256" key="9">
    <source>
        <dbReference type="ARBA" id="ARBA00023134"/>
    </source>
</evidence>
<comment type="similarity">
    <text evidence="2">Belongs to the GTP-binding SRP family.</text>
</comment>
<dbReference type="GO" id="GO:0005886">
    <property type="term" value="C:plasma membrane"/>
    <property type="evidence" value="ECO:0007669"/>
    <property type="project" value="UniProtKB-SubCell"/>
</dbReference>
<evidence type="ECO:0000313" key="17">
    <source>
        <dbReference type="EMBL" id="QGT77890.1"/>
    </source>
</evidence>
<dbReference type="GO" id="GO:0044781">
    <property type="term" value="P:bacterial-type flagellum organization"/>
    <property type="evidence" value="ECO:0007669"/>
    <property type="project" value="UniProtKB-UniRule"/>
</dbReference>
<dbReference type="PANTHER" id="PTHR43134:SF3">
    <property type="entry name" value="FLAGELLAR BIOSYNTHESIS PROTEIN FLHF"/>
    <property type="match status" value="1"/>
</dbReference>
<feature type="domain" description="SRP54-type proteins GTP-binding" evidence="16">
    <location>
        <begin position="291"/>
        <end position="492"/>
    </location>
</feature>
<dbReference type="FunFam" id="3.40.50.300:FF:000695">
    <property type="entry name" value="Flagellar biosynthesis regulator FlhF"/>
    <property type="match status" value="1"/>
</dbReference>
<organism evidence="17 18">
    <name type="scientific">Guyparkeria halophila</name>
    <dbReference type="NCBI Taxonomy" id="47960"/>
    <lineage>
        <taxon>Bacteria</taxon>
        <taxon>Pseudomonadati</taxon>
        <taxon>Pseudomonadota</taxon>
        <taxon>Gammaproteobacteria</taxon>
        <taxon>Chromatiales</taxon>
        <taxon>Thioalkalibacteraceae</taxon>
        <taxon>Guyparkeria</taxon>
    </lineage>
</organism>